<protein>
    <submittedName>
        <fullName evidence="2">Uncharacterized protein</fullName>
    </submittedName>
</protein>
<proteinExistence type="predicted"/>
<reference evidence="2" key="1">
    <citation type="journal article" date="2023" name="Science">
        <title>Genome structures resolve the early diversification of teleost fishes.</title>
        <authorList>
            <person name="Parey E."/>
            <person name="Louis A."/>
            <person name="Montfort J."/>
            <person name="Bouchez O."/>
            <person name="Roques C."/>
            <person name="Iampietro C."/>
            <person name="Lluch J."/>
            <person name="Castinel A."/>
            <person name="Donnadieu C."/>
            <person name="Desvignes T."/>
            <person name="Floi Bucao C."/>
            <person name="Jouanno E."/>
            <person name="Wen M."/>
            <person name="Mejri S."/>
            <person name="Dirks R."/>
            <person name="Jansen H."/>
            <person name="Henkel C."/>
            <person name="Chen W.J."/>
            <person name="Zahm M."/>
            <person name="Cabau C."/>
            <person name="Klopp C."/>
            <person name="Thompson A.W."/>
            <person name="Robinson-Rechavi M."/>
            <person name="Braasch I."/>
            <person name="Lecointre G."/>
            <person name="Bobe J."/>
            <person name="Postlethwait J.H."/>
            <person name="Berthelot C."/>
            <person name="Roest Crollius H."/>
            <person name="Guiguen Y."/>
        </authorList>
    </citation>
    <scope>NUCLEOTIDE SEQUENCE</scope>
    <source>
        <strain evidence="2">NC1722</strain>
    </source>
</reference>
<evidence type="ECO:0000313" key="3">
    <source>
        <dbReference type="Proteomes" id="UP001221898"/>
    </source>
</evidence>
<dbReference type="Proteomes" id="UP001221898">
    <property type="component" value="Unassembled WGS sequence"/>
</dbReference>
<evidence type="ECO:0000313" key="2">
    <source>
        <dbReference type="EMBL" id="KAJ8362203.1"/>
    </source>
</evidence>
<sequence length="167" mass="19077">MGFSEQQLAERLKKFKFFKLQQHLRDLKSHPAQGTLDEPGAEHVDTAVKVLRVEQEIDRLNEVFLQLSVELQGRAEKRTGLEDSVPAQGAVESCLSRHATLLLELKRRCVAQRLGEMQAQLAQISMQQQHSQKPDRREPDSQGPESQETDRQGPERDQRDRGQTGRD</sequence>
<comment type="caution">
    <text evidence="2">The sequence shown here is derived from an EMBL/GenBank/DDBJ whole genome shotgun (WGS) entry which is preliminary data.</text>
</comment>
<accession>A0AAD7R498</accession>
<dbReference type="EMBL" id="JAINUG010000729">
    <property type="protein sequence ID" value="KAJ8362203.1"/>
    <property type="molecule type" value="Genomic_DNA"/>
</dbReference>
<name>A0AAD7R498_9TELE</name>
<evidence type="ECO:0000256" key="1">
    <source>
        <dbReference type="SAM" id="MobiDB-lite"/>
    </source>
</evidence>
<feature type="compositionally biased region" description="Basic and acidic residues" evidence="1">
    <location>
        <begin position="148"/>
        <end position="167"/>
    </location>
</feature>
<feature type="region of interest" description="Disordered" evidence="1">
    <location>
        <begin position="123"/>
        <end position="167"/>
    </location>
</feature>
<organism evidence="2 3">
    <name type="scientific">Aldrovandia affinis</name>
    <dbReference type="NCBI Taxonomy" id="143900"/>
    <lineage>
        <taxon>Eukaryota</taxon>
        <taxon>Metazoa</taxon>
        <taxon>Chordata</taxon>
        <taxon>Craniata</taxon>
        <taxon>Vertebrata</taxon>
        <taxon>Euteleostomi</taxon>
        <taxon>Actinopterygii</taxon>
        <taxon>Neopterygii</taxon>
        <taxon>Teleostei</taxon>
        <taxon>Notacanthiformes</taxon>
        <taxon>Halosauridae</taxon>
        <taxon>Aldrovandia</taxon>
    </lineage>
</organism>
<gene>
    <name evidence="2" type="ORF">AAFF_G00388790</name>
</gene>
<dbReference type="AlphaFoldDB" id="A0AAD7R498"/>
<keyword evidence="3" id="KW-1185">Reference proteome</keyword>